<dbReference type="PANTHER" id="PTHR30417:SF1">
    <property type="entry name" value="N-ACETYLMURAMOYL-L-ALANINE AMIDASE AMID"/>
    <property type="match status" value="1"/>
</dbReference>
<dbReference type="SUPFAM" id="SSF55846">
    <property type="entry name" value="N-acetylmuramoyl-L-alanine amidase-like"/>
    <property type="match status" value="1"/>
</dbReference>
<gene>
    <name evidence="7" type="ORF">IAC13_00670</name>
</gene>
<dbReference type="GO" id="GO:0008745">
    <property type="term" value="F:N-acetylmuramoyl-L-alanine amidase activity"/>
    <property type="evidence" value="ECO:0007669"/>
    <property type="project" value="UniProtKB-EC"/>
</dbReference>
<dbReference type="PANTHER" id="PTHR30417">
    <property type="entry name" value="N-ACETYLMURAMOYL-L-ALANINE AMIDASE AMID"/>
    <property type="match status" value="1"/>
</dbReference>
<dbReference type="Gene3D" id="3.40.80.10">
    <property type="entry name" value="Peptidoglycan recognition protein-like"/>
    <property type="match status" value="1"/>
</dbReference>
<dbReference type="GO" id="GO:0009254">
    <property type="term" value="P:peptidoglycan turnover"/>
    <property type="evidence" value="ECO:0007669"/>
    <property type="project" value="TreeGrafter"/>
</dbReference>
<keyword evidence="5" id="KW-0812">Transmembrane</keyword>
<protein>
    <recommendedName>
        <fullName evidence="2">N-acetylmuramoyl-L-alanine amidase</fullName>
        <ecNumber evidence="2">3.5.1.28</ecNumber>
    </recommendedName>
</protein>
<evidence type="ECO:0000259" key="6">
    <source>
        <dbReference type="SMART" id="SM00644"/>
    </source>
</evidence>
<dbReference type="GO" id="GO:0071555">
    <property type="term" value="P:cell wall organization"/>
    <property type="evidence" value="ECO:0007669"/>
    <property type="project" value="UniProtKB-KW"/>
</dbReference>
<dbReference type="GO" id="GO:0009253">
    <property type="term" value="P:peptidoglycan catabolic process"/>
    <property type="evidence" value="ECO:0007669"/>
    <property type="project" value="InterPro"/>
</dbReference>
<comment type="catalytic activity">
    <reaction evidence="1">
        <text>Hydrolyzes the link between N-acetylmuramoyl residues and L-amino acid residues in certain cell-wall glycopeptides.</text>
        <dbReference type="EC" id="3.5.1.28"/>
    </reaction>
</comment>
<evidence type="ECO:0000313" key="8">
    <source>
        <dbReference type="Proteomes" id="UP000823618"/>
    </source>
</evidence>
<proteinExistence type="predicted"/>
<feature type="domain" description="N-acetylmuramoyl-L-alanine amidase" evidence="6">
    <location>
        <begin position="81"/>
        <end position="210"/>
    </location>
</feature>
<accession>A0A9D9N6Y1</accession>
<dbReference type="Proteomes" id="UP000823618">
    <property type="component" value="Unassembled WGS sequence"/>
</dbReference>
<dbReference type="Pfam" id="PF01510">
    <property type="entry name" value="Amidase_2"/>
    <property type="match status" value="1"/>
</dbReference>
<dbReference type="InterPro" id="IPR036505">
    <property type="entry name" value="Amidase/PGRP_sf"/>
</dbReference>
<sequence length="230" mass="26712">MIFILQKRLQTIVWNKKRKRRSSYKKIKQRKIRRTLILLGGAVSLLAFFIVTYLREIHEQQVENQGEEVGIIVDLLTINPYSRPGILREKTNGIVIHYVGNPNSSAKQNRDYFEGLKNTQETKASAHFIVGLDGEIVQCIPSKEVAYASNSRNWDTIAIEVCHPDETGKFNEKTYKSLVKLTAWMANKYQISNKNIIRHYDVTGKLCPKYYVEHEDAWKQLKKDIDNARQ</sequence>
<name>A0A9D9N6Y1_9FIRM</name>
<dbReference type="InterPro" id="IPR051206">
    <property type="entry name" value="NAMLAA_amidase_2"/>
</dbReference>
<comment type="caution">
    <text evidence="7">The sequence shown here is derived from an EMBL/GenBank/DDBJ whole genome shotgun (WGS) entry which is preliminary data.</text>
</comment>
<dbReference type="AlphaFoldDB" id="A0A9D9N6Y1"/>
<evidence type="ECO:0000256" key="2">
    <source>
        <dbReference type="ARBA" id="ARBA00011901"/>
    </source>
</evidence>
<keyword evidence="4" id="KW-0961">Cell wall biogenesis/degradation</keyword>
<keyword evidence="3" id="KW-0378">Hydrolase</keyword>
<dbReference type="InterPro" id="IPR002502">
    <property type="entry name" value="Amidase_domain"/>
</dbReference>
<dbReference type="EMBL" id="JADIML010000019">
    <property type="protein sequence ID" value="MBO8462425.1"/>
    <property type="molecule type" value="Genomic_DNA"/>
</dbReference>
<evidence type="ECO:0000256" key="3">
    <source>
        <dbReference type="ARBA" id="ARBA00022801"/>
    </source>
</evidence>
<dbReference type="EC" id="3.5.1.28" evidence="2"/>
<evidence type="ECO:0000313" key="7">
    <source>
        <dbReference type="EMBL" id="MBO8462425.1"/>
    </source>
</evidence>
<reference evidence="7" key="1">
    <citation type="submission" date="2020-10" db="EMBL/GenBank/DDBJ databases">
        <authorList>
            <person name="Gilroy R."/>
        </authorList>
    </citation>
    <scope>NUCLEOTIDE SEQUENCE</scope>
    <source>
        <strain evidence="7">E3-2379</strain>
    </source>
</reference>
<keyword evidence="5" id="KW-1133">Transmembrane helix</keyword>
<dbReference type="SMART" id="SM00644">
    <property type="entry name" value="Ami_2"/>
    <property type="match status" value="1"/>
</dbReference>
<organism evidence="7 8">
    <name type="scientific">Candidatus Scybalomonas excrementavium</name>
    <dbReference type="NCBI Taxonomy" id="2840943"/>
    <lineage>
        <taxon>Bacteria</taxon>
        <taxon>Bacillati</taxon>
        <taxon>Bacillota</taxon>
        <taxon>Clostridia</taxon>
        <taxon>Lachnospirales</taxon>
        <taxon>Lachnospiraceae</taxon>
        <taxon>Lachnospiraceae incertae sedis</taxon>
        <taxon>Candidatus Scybalomonas</taxon>
    </lineage>
</organism>
<feature type="transmembrane region" description="Helical" evidence="5">
    <location>
        <begin position="35"/>
        <end position="54"/>
    </location>
</feature>
<keyword evidence="5" id="KW-0472">Membrane</keyword>
<evidence type="ECO:0000256" key="1">
    <source>
        <dbReference type="ARBA" id="ARBA00001561"/>
    </source>
</evidence>
<evidence type="ECO:0000256" key="5">
    <source>
        <dbReference type="SAM" id="Phobius"/>
    </source>
</evidence>
<evidence type="ECO:0000256" key="4">
    <source>
        <dbReference type="ARBA" id="ARBA00023316"/>
    </source>
</evidence>
<dbReference type="CDD" id="cd06583">
    <property type="entry name" value="PGRP"/>
    <property type="match status" value="1"/>
</dbReference>
<reference evidence="7" key="2">
    <citation type="journal article" date="2021" name="PeerJ">
        <title>Extensive microbial diversity within the chicken gut microbiome revealed by metagenomics and culture.</title>
        <authorList>
            <person name="Gilroy R."/>
            <person name="Ravi A."/>
            <person name="Getino M."/>
            <person name="Pursley I."/>
            <person name="Horton D.L."/>
            <person name="Alikhan N.F."/>
            <person name="Baker D."/>
            <person name="Gharbi K."/>
            <person name="Hall N."/>
            <person name="Watson M."/>
            <person name="Adriaenssens E.M."/>
            <person name="Foster-Nyarko E."/>
            <person name="Jarju S."/>
            <person name="Secka A."/>
            <person name="Antonio M."/>
            <person name="Oren A."/>
            <person name="Chaudhuri R.R."/>
            <person name="La Ragione R."/>
            <person name="Hildebrand F."/>
            <person name="Pallen M.J."/>
        </authorList>
    </citation>
    <scope>NUCLEOTIDE SEQUENCE</scope>
    <source>
        <strain evidence="7">E3-2379</strain>
    </source>
</reference>